<keyword evidence="1" id="KW-0862">Zinc</keyword>
<sequence length="388" mass="41492">MSSVKRRHTPSPSRASSPSRTPKAPRVAAPARSPLLCTLPPTCHLPNRPTPLSDSRALEAHYATHHAHVCSSPGCGCVFPDARLLELHLSECHDPLTEIRRDRGEKTTSTPTPQFACHLSSCARMFANPKARRLHLIAAHSYPKEYFFAVTNKGIGGLLRRWGDGASLLRGQWHPRDTEGNAGDDDNLTEGEESLAPDSTSVSALPERDGTAETIDVGDVDGDKNEDPEVDALARDVSALGLVPSSVRFGRGGTAPRGRAGLATRSGRPAARRIGHPPDANHHHAVVNNNKPKDKDKDTDTDMEVGELDAMLQHDDDNDDAEKTPPARGRRGRGRVSDGVGRGGTGGRGRARGLPPLPPRGGFLTRGSAWRGPRGMIAVRARGRGAGV</sequence>
<gene>
    <name evidence="4" type="ORF">DFH94DRAFT_848107</name>
</gene>
<feature type="compositionally biased region" description="Low complexity" evidence="2">
    <location>
        <begin position="10"/>
        <end position="26"/>
    </location>
</feature>
<protein>
    <recommendedName>
        <fullName evidence="3">C2H2-type domain-containing protein</fullName>
    </recommendedName>
</protein>
<name>A0A9P5MPA7_9AGAM</name>
<dbReference type="EMBL" id="WHVB01000033">
    <property type="protein sequence ID" value="KAF8468119.1"/>
    <property type="molecule type" value="Genomic_DNA"/>
</dbReference>
<dbReference type="InterPro" id="IPR013087">
    <property type="entry name" value="Znf_C2H2_type"/>
</dbReference>
<dbReference type="PROSITE" id="PS50157">
    <property type="entry name" value="ZINC_FINGER_C2H2_2"/>
    <property type="match status" value="1"/>
</dbReference>
<reference evidence="4" key="1">
    <citation type="submission" date="2019-10" db="EMBL/GenBank/DDBJ databases">
        <authorList>
            <consortium name="DOE Joint Genome Institute"/>
            <person name="Kuo A."/>
            <person name="Miyauchi S."/>
            <person name="Kiss E."/>
            <person name="Drula E."/>
            <person name="Kohler A."/>
            <person name="Sanchez-Garcia M."/>
            <person name="Andreopoulos B."/>
            <person name="Barry K.W."/>
            <person name="Bonito G."/>
            <person name="Buee M."/>
            <person name="Carver A."/>
            <person name="Chen C."/>
            <person name="Cichocki N."/>
            <person name="Clum A."/>
            <person name="Culley D."/>
            <person name="Crous P.W."/>
            <person name="Fauchery L."/>
            <person name="Girlanda M."/>
            <person name="Hayes R."/>
            <person name="Keri Z."/>
            <person name="LaButti K."/>
            <person name="Lipzen A."/>
            <person name="Lombard V."/>
            <person name="Magnuson J."/>
            <person name="Maillard F."/>
            <person name="Morin E."/>
            <person name="Murat C."/>
            <person name="Nolan M."/>
            <person name="Ohm R."/>
            <person name="Pangilinan J."/>
            <person name="Pereira M."/>
            <person name="Perotto S."/>
            <person name="Peter M."/>
            <person name="Riley R."/>
            <person name="Sitrit Y."/>
            <person name="Stielow B."/>
            <person name="Szollosi G."/>
            <person name="Zifcakova L."/>
            <person name="Stursova M."/>
            <person name="Spatafora J.W."/>
            <person name="Tedersoo L."/>
            <person name="Vaario L.-M."/>
            <person name="Yamada A."/>
            <person name="Yan M."/>
            <person name="Wang P."/>
            <person name="Xu J."/>
            <person name="Bruns T."/>
            <person name="Baldrian P."/>
            <person name="Vilgalys R."/>
            <person name="Henrissat B."/>
            <person name="Grigoriev I.V."/>
            <person name="Hibbett D."/>
            <person name="Nagy L.G."/>
            <person name="Martin F.M."/>
        </authorList>
    </citation>
    <scope>NUCLEOTIDE SEQUENCE</scope>
    <source>
        <strain evidence="4">Prilba</strain>
    </source>
</reference>
<dbReference type="GO" id="GO:0008270">
    <property type="term" value="F:zinc ion binding"/>
    <property type="evidence" value="ECO:0007669"/>
    <property type="project" value="UniProtKB-KW"/>
</dbReference>
<evidence type="ECO:0000259" key="3">
    <source>
        <dbReference type="PROSITE" id="PS50157"/>
    </source>
</evidence>
<keyword evidence="5" id="KW-1185">Reference proteome</keyword>
<dbReference type="AlphaFoldDB" id="A0A9P5MPA7"/>
<feature type="region of interest" description="Disordered" evidence="2">
    <location>
        <begin position="170"/>
        <end position="227"/>
    </location>
</feature>
<feature type="region of interest" description="Disordered" evidence="2">
    <location>
        <begin position="1"/>
        <end position="31"/>
    </location>
</feature>
<keyword evidence="1" id="KW-0863">Zinc-finger</keyword>
<accession>A0A9P5MPA7</accession>
<feature type="region of interest" description="Disordered" evidence="2">
    <location>
        <begin position="248"/>
        <end position="369"/>
    </location>
</feature>
<evidence type="ECO:0000313" key="4">
    <source>
        <dbReference type="EMBL" id="KAF8468119.1"/>
    </source>
</evidence>
<evidence type="ECO:0000313" key="5">
    <source>
        <dbReference type="Proteomes" id="UP000759537"/>
    </source>
</evidence>
<feature type="domain" description="C2H2-type" evidence="3">
    <location>
        <begin position="115"/>
        <end position="145"/>
    </location>
</feature>
<feature type="compositionally biased region" description="Low complexity" evidence="2">
    <location>
        <begin position="256"/>
        <end position="265"/>
    </location>
</feature>
<organism evidence="4 5">
    <name type="scientific">Russula ochroleuca</name>
    <dbReference type="NCBI Taxonomy" id="152965"/>
    <lineage>
        <taxon>Eukaryota</taxon>
        <taxon>Fungi</taxon>
        <taxon>Dikarya</taxon>
        <taxon>Basidiomycota</taxon>
        <taxon>Agaricomycotina</taxon>
        <taxon>Agaricomycetes</taxon>
        <taxon>Russulales</taxon>
        <taxon>Russulaceae</taxon>
        <taxon>Russula</taxon>
    </lineage>
</organism>
<evidence type="ECO:0000256" key="2">
    <source>
        <dbReference type="SAM" id="MobiDB-lite"/>
    </source>
</evidence>
<dbReference type="Proteomes" id="UP000759537">
    <property type="component" value="Unassembled WGS sequence"/>
</dbReference>
<feature type="compositionally biased region" description="Basic and acidic residues" evidence="2">
    <location>
        <begin position="291"/>
        <end position="300"/>
    </location>
</feature>
<dbReference type="SMART" id="SM00355">
    <property type="entry name" value="ZnF_C2H2"/>
    <property type="match status" value="2"/>
</dbReference>
<dbReference type="PROSITE" id="PS00028">
    <property type="entry name" value="ZINC_FINGER_C2H2_1"/>
    <property type="match status" value="2"/>
</dbReference>
<feature type="compositionally biased region" description="Acidic residues" evidence="2">
    <location>
        <begin position="182"/>
        <end position="195"/>
    </location>
</feature>
<reference evidence="4" key="2">
    <citation type="journal article" date="2020" name="Nat. Commun.">
        <title>Large-scale genome sequencing of mycorrhizal fungi provides insights into the early evolution of symbiotic traits.</title>
        <authorList>
            <person name="Miyauchi S."/>
            <person name="Kiss E."/>
            <person name="Kuo A."/>
            <person name="Drula E."/>
            <person name="Kohler A."/>
            <person name="Sanchez-Garcia M."/>
            <person name="Morin E."/>
            <person name="Andreopoulos B."/>
            <person name="Barry K.W."/>
            <person name="Bonito G."/>
            <person name="Buee M."/>
            <person name="Carver A."/>
            <person name="Chen C."/>
            <person name="Cichocki N."/>
            <person name="Clum A."/>
            <person name="Culley D."/>
            <person name="Crous P.W."/>
            <person name="Fauchery L."/>
            <person name="Girlanda M."/>
            <person name="Hayes R.D."/>
            <person name="Keri Z."/>
            <person name="LaButti K."/>
            <person name="Lipzen A."/>
            <person name="Lombard V."/>
            <person name="Magnuson J."/>
            <person name="Maillard F."/>
            <person name="Murat C."/>
            <person name="Nolan M."/>
            <person name="Ohm R.A."/>
            <person name="Pangilinan J."/>
            <person name="Pereira M.F."/>
            <person name="Perotto S."/>
            <person name="Peter M."/>
            <person name="Pfister S."/>
            <person name="Riley R."/>
            <person name="Sitrit Y."/>
            <person name="Stielow J.B."/>
            <person name="Szollosi G."/>
            <person name="Zifcakova L."/>
            <person name="Stursova M."/>
            <person name="Spatafora J.W."/>
            <person name="Tedersoo L."/>
            <person name="Vaario L.M."/>
            <person name="Yamada A."/>
            <person name="Yan M."/>
            <person name="Wang P."/>
            <person name="Xu J."/>
            <person name="Bruns T."/>
            <person name="Baldrian P."/>
            <person name="Vilgalys R."/>
            <person name="Dunand C."/>
            <person name="Henrissat B."/>
            <person name="Grigoriev I.V."/>
            <person name="Hibbett D."/>
            <person name="Nagy L.G."/>
            <person name="Martin F.M."/>
        </authorList>
    </citation>
    <scope>NUCLEOTIDE SEQUENCE</scope>
    <source>
        <strain evidence="4">Prilba</strain>
    </source>
</reference>
<dbReference type="OrthoDB" id="18440at2759"/>
<proteinExistence type="predicted"/>
<dbReference type="PANTHER" id="PTHR21354">
    <property type="entry name" value="ZINC FINGER PROTEIN 511"/>
    <property type="match status" value="1"/>
</dbReference>
<dbReference type="PANTHER" id="PTHR21354:SF0">
    <property type="entry name" value="ZINC FINGER PROTEIN 511"/>
    <property type="match status" value="1"/>
</dbReference>
<comment type="caution">
    <text evidence="4">The sequence shown here is derived from an EMBL/GenBank/DDBJ whole genome shotgun (WGS) entry which is preliminary data.</text>
</comment>
<dbReference type="InterPro" id="IPR039258">
    <property type="entry name" value="ZNF511"/>
</dbReference>
<keyword evidence="1" id="KW-0479">Metal-binding</keyword>
<evidence type="ECO:0000256" key="1">
    <source>
        <dbReference type="PROSITE-ProRule" id="PRU00042"/>
    </source>
</evidence>